<evidence type="ECO:0008006" key="3">
    <source>
        <dbReference type="Google" id="ProtNLM"/>
    </source>
</evidence>
<evidence type="ECO:0000313" key="1">
    <source>
        <dbReference type="EMBL" id="CAH0386081.1"/>
    </source>
</evidence>
<sequence>MKLALATSALAWGECRLVSLVFLLRVVIVSFTVPVLTPVLCQRPERNVSSSPAGITRCRRTHVEIVVSPLVSKSAVRELQFFWETETVTPGDWVGFYFGHPLDAPPHLLIGVPVDEPLGWHRTVFTENHTEPDQLGYHKKCLGYWVAYYRAGNNDTAEATNCLHTNPRWMEEMKSSLSGMQLRNTFLPGTHDSGAYTEYDPLTGENLYQKYVYTQDETILGQMIYGARYFDLRVGNYNRSSSDTWWVNHGLSRTHPLREVIHDIKQFLDNTQEIILLDFHEFPVGFKSKKNLPHDSLVKYLLAHFRDYLVPASVSWAASVGDIWNSGRRLIISYNDEDVVDRYGDSLWLPVHQKWGNVQNLDNLKNYLDLVVKSRPAYQWAAMAQMTPRTMDVILNRLDGLRKMAHTVNGAVTMWFRGSWGRTCNIVAVDFLRSTGVVEAAIQWNKRRSKRTNCDFEQYP</sequence>
<dbReference type="PANTHER" id="PTHR13593">
    <property type="match status" value="1"/>
</dbReference>
<dbReference type="PROSITE" id="PS50007">
    <property type="entry name" value="PIPLC_X_DOMAIN"/>
    <property type="match status" value="1"/>
</dbReference>
<dbReference type="GO" id="GO:0008081">
    <property type="term" value="F:phosphoric diester hydrolase activity"/>
    <property type="evidence" value="ECO:0007669"/>
    <property type="project" value="InterPro"/>
</dbReference>
<dbReference type="InterPro" id="IPR051057">
    <property type="entry name" value="PI-PLC_domain"/>
</dbReference>
<evidence type="ECO:0000313" key="2">
    <source>
        <dbReference type="Proteomes" id="UP001152759"/>
    </source>
</evidence>
<dbReference type="PANTHER" id="PTHR13593:SF149">
    <property type="entry name" value="PHOSPHATIDYLINOSITOL-SPECIFIC PHOSPHOLIPASE C X DOMAIN CONTAINING, ISOFORM A"/>
    <property type="match status" value="1"/>
</dbReference>
<dbReference type="AlphaFoldDB" id="A0A9P0EZX9"/>
<dbReference type="GO" id="GO:0006629">
    <property type="term" value="P:lipid metabolic process"/>
    <property type="evidence" value="ECO:0007669"/>
    <property type="project" value="InterPro"/>
</dbReference>
<reference evidence="1" key="1">
    <citation type="submission" date="2021-12" db="EMBL/GenBank/DDBJ databases">
        <authorList>
            <person name="King R."/>
        </authorList>
    </citation>
    <scope>NUCLEOTIDE SEQUENCE</scope>
</reference>
<accession>A0A9P0EZX9</accession>
<organism evidence="1 2">
    <name type="scientific">Bemisia tabaci</name>
    <name type="common">Sweetpotato whitefly</name>
    <name type="synonym">Aleurodes tabaci</name>
    <dbReference type="NCBI Taxonomy" id="7038"/>
    <lineage>
        <taxon>Eukaryota</taxon>
        <taxon>Metazoa</taxon>
        <taxon>Ecdysozoa</taxon>
        <taxon>Arthropoda</taxon>
        <taxon>Hexapoda</taxon>
        <taxon>Insecta</taxon>
        <taxon>Pterygota</taxon>
        <taxon>Neoptera</taxon>
        <taxon>Paraneoptera</taxon>
        <taxon>Hemiptera</taxon>
        <taxon>Sternorrhyncha</taxon>
        <taxon>Aleyrodoidea</taxon>
        <taxon>Aleyrodidae</taxon>
        <taxon>Aleyrodinae</taxon>
        <taxon>Bemisia</taxon>
    </lineage>
</organism>
<dbReference type="InterPro" id="IPR017946">
    <property type="entry name" value="PLC-like_Pdiesterase_TIM-brl"/>
</dbReference>
<keyword evidence="2" id="KW-1185">Reference proteome</keyword>
<name>A0A9P0EZX9_BEMTA</name>
<dbReference type="SUPFAM" id="SSF51695">
    <property type="entry name" value="PLC-like phosphodiesterases"/>
    <property type="match status" value="1"/>
</dbReference>
<gene>
    <name evidence="1" type="ORF">BEMITA_LOCUS5242</name>
</gene>
<dbReference type="Gene3D" id="3.20.20.190">
    <property type="entry name" value="Phosphatidylinositol (PI) phosphodiesterase"/>
    <property type="match status" value="1"/>
</dbReference>
<protein>
    <recommendedName>
        <fullName evidence="3">Phosphatidylinositol-specific phospholipase C X domain-containing protein</fullName>
    </recommendedName>
</protein>
<dbReference type="Proteomes" id="UP001152759">
    <property type="component" value="Chromosome 3"/>
</dbReference>
<dbReference type="EMBL" id="OU963864">
    <property type="protein sequence ID" value="CAH0386081.1"/>
    <property type="molecule type" value="Genomic_DNA"/>
</dbReference>
<proteinExistence type="predicted"/>